<sequence length="329" mass="38269">MDNAHFQKELFNHIRNSLPGHISLVEEIAELLQLSYDSVYRRVRGEKPLALHELKLICEKYRLSLDQLLQLETDSVLFDAPGMKTSNGDFLHHLQGILQQFHYFNTFDEREIYYLCKDSTIWNFYLFPEIAAFKTFFWNKTINNQPSLAGKSFSLEAFPYSECFALGQEVLRAFNRIPCIELWNFESMNSSINQIAYYRDAGHFKTREDFNKVVNSFLQMVDHLQLQAETGAKFLPGDGPSAARTSIQYYVNELILGNNTMVINLNGQSLSMVSYSVFHYLFTRDPRFSEKVMESFNTLLSRSTLISKTGEKDRNRYFNSVREKIRALG</sequence>
<evidence type="ECO:0000313" key="2">
    <source>
        <dbReference type="EMBL" id="GAO43548.1"/>
    </source>
</evidence>
<dbReference type="AlphaFoldDB" id="A0A0E9N1C3"/>
<evidence type="ECO:0000313" key="3">
    <source>
        <dbReference type="Proteomes" id="UP000033121"/>
    </source>
</evidence>
<feature type="domain" description="Transcription regulator BetR N-terminal" evidence="1">
    <location>
        <begin position="27"/>
        <end position="84"/>
    </location>
</feature>
<evidence type="ECO:0000259" key="1">
    <source>
        <dbReference type="Pfam" id="PF08667"/>
    </source>
</evidence>
<dbReference type="Proteomes" id="UP000033121">
    <property type="component" value="Unassembled WGS sequence"/>
</dbReference>
<dbReference type="RefSeq" id="WP_046369406.1">
    <property type="nucleotide sequence ID" value="NZ_BBWV01000002.1"/>
</dbReference>
<dbReference type="STRING" id="1220578.FPE01S_02_06530"/>
<dbReference type="Pfam" id="PF08667">
    <property type="entry name" value="BetR"/>
    <property type="match status" value="1"/>
</dbReference>
<dbReference type="OrthoDB" id="1098026at2"/>
<dbReference type="EMBL" id="BBWV01000002">
    <property type="protein sequence ID" value="GAO43548.1"/>
    <property type="molecule type" value="Genomic_DNA"/>
</dbReference>
<dbReference type="InterPro" id="IPR013975">
    <property type="entry name" value="Tscrpt_reg_BetR_N"/>
</dbReference>
<protein>
    <recommendedName>
        <fullName evidence="1">Transcription regulator BetR N-terminal domain-containing protein</fullName>
    </recommendedName>
</protein>
<gene>
    <name evidence="2" type="ORF">FPE01S_02_06530</name>
</gene>
<keyword evidence="3" id="KW-1185">Reference proteome</keyword>
<organism evidence="2 3">
    <name type="scientific">Flavihumibacter petaseus NBRC 106054</name>
    <dbReference type="NCBI Taxonomy" id="1220578"/>
    <lineage>
        <taxon>Bacteria</taxon>
        <taxon>Pseudomonadati</taxon>
        <taxon>Bacteroidota</taxon>
        <taxon>Chitinophagia</taxon>
        <taxon>Chitinophagales</taxon>
        <taxon>Chitinophagaceae</taxon>
        <taxon>Flavihumibacter</taxon>
    </lineage>
</organism>
<name>A0A0E9N1C3_9BACT</name>
<accession>A0A0E9N1C3</accession>
<comment type="caution">
    <text evidence="2">The sequence shown here is derived from an EMBL/GenBank/DDBJ whole genome shotgun (WGS) entry which is preliminary data.</text>
</comment>
<reference evidence="2 3" key="1">
    <citation type="submission" date="2015-04" db="EMBL/GenBank/DDBJ databases">
        <title>Whole genome shotgun sequence of Flavihumibacter petaseus NBRC 106054.</title>
        <authorList>
            <person name="Miyazawa S."/>
            <person name="Hosoyama A."/>
            <person name="Hashimoto M."/>
            <person name="Noguchi M."/>
            <person name="Tsuchikane K."/>
            <person name="Ohji S."/>
            <person name="Yamazoe A."/>
            <person name="Ichikawa N."/>
            <person name="Kimura A."/>
            <person name="Fujita N."/>
        </authorList>
    </citation>
    <scope>NUCLEOTIDE SEQUENCE [LARGE SCALE GENOMIC DNA]</scope>
    <source>
        <strain evidence="2 3">NBRC 106054</strain>
    </source>
</reference>
<proteinExistence type="predicted"/>